<dbReference type="OrthoDB" id="340173at2"/>
<organism evidence="8 9">
    <name type="scientific">Leptospira alstonii serovar Sichuan str. 79601</name>
    <dbReference type="NCBI Taxonomy" id="1218565"/>
    <lineage>
        <taxon>Bacteria</taxon>
        <taxon>Pseudomonadati</taxon>
        <taxon>Spirochaetota</taxon>
        <taxon>Spirochaetia</taxon>
        <taxon>Leptospirales</taxon>
        <taxon>Leptospiraceae</taxon>
        <taxon>Leptospira</taxon>
    </lineage>
</organism>
<proteinExistence type="inferred from homology"/>
<keyword evidence="6" id="KW-0472">Membrane</keyword>
<dbReference type="SUPFAM" id="SSF56935">
    <property type="entry name" value="Porins"/>
    <property type="match status" value="1"/>
</dbReference>
<dbReference type="EMBL" id="ANIK01000116">
    <property type="protein sequence ID" value="EMJ90942.1"/>
    <property type="molecule type" value="Genomic_DNA"/>
</dbReference>
<dbReference type="Proteomes" id="UP000011988">
    <property type="component" value="Unassembled WGS sequence"/>
</dbReference>
<comment type="subcellular location">
    <subcellularLocation>
        <location evidence="1">Cell outer membrane</location>
        <topology evidence="1">Multi-pass membrane protein</topology>
    </subcellularLocation>
</comment>
<name>M6CGF5_9LEPT</name>
<keyword evidence="7" id="KW-0998">Cell outer membrane</keyword>
<gene>
    <name evidence="8" type="ORF">LEP1GSC194_1281</name>
</gene>
<dbReference type="PANTHER" id="PTHR35093">
    <property type="entry name" value="OUTER MEMBRANE PROTEIN NMB0088-RELATED"/>
    <property type="match status" value="1"/>
</dbReference>
<evidence type="ECO:0000313" key="9">
    <source>
        <dbReference type="Proteomes" id="UP000011988"/>
    </source>
</evidence>
<comment type="caution">
    <text evidence="8">The sequence shown here is derived from an EMBL/GenBank/DDBJ whole genome shotgun (WGS) entry which is preliminary data.</text>
</comment>
<keyword evidence="3" id="KW-1134">Transmembrane beta strand</keyword>
<dbReference type="Pfam" id="PF03349">
    <property type="entry name" value="Toluene_X"/>
    <property type="match status" value="1"/>
</dbReference>
<keyword evidence="4" id="KW-0812">Transmembrane</keyword>
<evidence type="ECO:0000256" key="5">
    <source>
        <dbReference type="ARBA" id="ARBA00022729"/>
    </source>
</evidence>
<evidence type="ECO:0000256" key="1">
    <source>
        <dbReference type="ARBA" id="ARBA00004571"/>
    </source>
</evidence>
<protein>
    <submittedName>
        <fullName evidence="8">Transporter, Ompp1/FadL/TodX family</fullName>
    </submittedName>
</protein>
<dbReference type="Gene3D" id="2.40.160.60">
    <property type="entry name" value="Outer membrane protein transport protein (OMPP1/FadL/TodX)"/>
    <property type="match status" value="1"/>
</dbReference>
<keyword evidence="5" id="KW-0732">Signal</keyword>
<evidence type="ECO:0000256" key="4">
    <source>
        <dbReference type="ARBA" id="ARBA00022692"/>
    </source>
</evidence>
<evidence type="ECO:0000256" key="7">
    <source>
        <dbReference type="ARBA" id="ARBA00023237"/>
    </source>
</evidence>
<dbReference type="PATRIC" id="fig|1218565.3.peg.4291"/>
<dbReference type="AlphaFoldDB" id="M6CGF5"/>
<sequence>MKTVFNRITFLGLVIFTHYHSLWAVASNNRNAINARYEGLAGVNFALGGSPMDVALNPANLYLTKGKKIEFGLGLSYGQIKFKDRFLDPDPSLDYANSKSRSGGGPAPYFAVKLPVTDKIDYGFAAYVSGAVDGAAEKIDRNTPTGDSVNQWSELGLPGVLGSGKRIKETTQNKAAFVKAVNGFSVKFGNLSLGATLELNYGTQNRTVKYYDASGTFEIPGQGFRYDSRKNALALSGILGSNYTVTDWLRIAYIYQSKTSFPLDGSYSFGVNDPRYRSTGVSFQFSTPEKHGLGFAIGPENLKVAIDFVYTNYGSYLKNIRQDLADPWYPNLQGKGSNVVAHLNYRDQWAALIGLEHKITPEWVYRLGYSYNSPVVSSNGLNGAQGIVLTLNHVIAGGFSYSPGPWSFDFGATYFLPGKQIEGGKGTDWAITHGTYGPDQKNLTGYSYSGQALNSIGINFGATRFLSD</sequence>
<dbReference type="GO" id="GO:0009279">
    <property type="term" value="C:cell outer membrane"/>
    <property type="evidence" value="ECO:0007669"/>
    <property type="project" value="UniProtKB-SubCell"/>
</dbReference>
<dbReference type="RefSeq" id="WP_020775170.1">
    <property type="nucleotide sequence ID" value="NZ_ANIK01000116.1"/>
</dbReference>
<accession>M6CGF5</accession>
<dbReference type="GO" id="GO:0015483">
    <property type="term" value="F:long-chain fatty acid transporting porin activity"/>
    <property type="evidence" value="ECO:0007669"/>
    <property type="project" value="TreeGrafter"/>
</dbReference>
<evidence type="ECO:0000313" key="8">
    <source>
        <dbReference type="EMBL" id="EMJ90942.1"/>
    </source>
</evidence>
<dbReference type="InterPro" id="IPR005017">
    <property type="entry name" value="OMPP1/FadL/TodX"/>
</dbReference>
<comment type="similarity">
    <text evidence="2">Belongs to the OmpP1/FadL family.</text>
</comment>
<evidence type="ECO:0000256" key="2">
    <source>
        <dbReference type="ARBA" id="ARBA00008163"/>
    </source>
</evidence>
<dbReference type="PANTHER" id="PTHR35093:SF8">
    <property type="entry name" value="OUTER MEMBRANE PROTEIN NMB0088-RELATED"/>
    <property type="match status" value="1"/>
</dbReference>
<reference evidence="8 9" key="1">
    <citation type="submission" date="2013-01" db="EMBL/GenBank/DDBJ databases">
        <authorList>
            <person name="Harkins D.M."/>
            <person name="Durkin A.S."/>
            <person name="Brinkac L.M."/>
            <person name="Haft D.H."/>
            <person name="Selengut J.D."/>
            <person name="Sanka R."/>
            <person name="DePew J."/>
            <person name="Purushe J."/>
            <person name="Galloway R.L."/>
            <person name="Vinetz J.M."/>
            <person name="Sutton G.G."/>
            <person name="Nierman W.C."/>
            <person name="Fouts D.E."/>
        </authorList>
    </citation>
    <scope>NUCLEOTIDE SEQUENCE [LARGE SCALE GENOMIC DNA]</scope>
    <source>
        <strain evidence="8 9">79601</strain>
    </source>
</reference>
<evidence type="ECO:0000256" key="3">
    <source>
        <dbReference type="ARBA" id="ARBA00022452"/>
    </source>
</evidence>
<evidence type="ECO:0000256" key="6">
    <source>
        <dbReference type="ARBA" id="ARBA00023136"/>
    </source>
</evidence>